<gene>
    <name evidence="2" type="ORF">Megvenef_00579</name>
</gene>
<accession>A0ABU5NBV5</accession>
<evidence type="ECO:0000313" key="2">
    <source>
        <dbReference type="EMBL" id="MEA0970612.1"/>
    </source>
</evidence>
<protein>
    <submittedName>
        <fullName evidence="2">Helix-turn-helix domain protein</fullName>
    </submittedName>
</protein>
<dbReference type="SUPFAM" id="SSF46955">
    <property type="entry name" value="Putative DNA-binding domain"/>
    <property type="match status" value="1"/>
</dbReference>
<dbReference type="Pfam" id="PF12728">
    <property type="entry name" value="HTH_17"/>
    <property type="match status" value="1"/>
</dbReference>
<sequence length="65" mass="7424">MTNIDTTKLLTRKQAAEFLGVKEATLAHWKCTGRYNLSSVKIGRLVKYRISDLEQFIARGVCSYE</sequence>
<keyword evidence="3" id="KW-1185">Reference proteome</keyword>
<feature type="domain" description="Helix-turn-helix" evidence="1">
    <location>
        <begin position="9"/>
        <end position="59"/>
    </location>
</feature>
<comment type="caution">
    <text evidence="2">The sequence shown here is derived from an EMBL/GenBank/DDBJ whole genome shotgun (WGS) entry which is preliminary data.</text>
</comment>
<dbReference type="EMBL" id="JARJFB010000031">
    <property type="protein sequence ID" value="MEA0970612.1"/>
    <property type="molecule type" value="Genomic_DNA"/>
</dbReference>
<evidence type="ECO:0000259" key="1">
    <source>
        <dbReference type="Pfam" id="PF12728"/>
    </source>
</evidence>
<dbReference type="Proteomes" id="UP001291687">
    <property type="component" value="Unassembled WGS sequence"/>
</dbReference>
<dbReference type="InterPro" id="IPR041657">
    <property type="entry name" value="HTH_17"/>
</dbReference>
<reference evidence="2 3" key="1">
    <citation type="submission" date="2023-03" db="EMBL/GenBank/DDBJ databases">
        <title>Host association and intracellularity evolved multiple times independently in the Rickettsiales.</title>
        <authorList>
            <person name="Castelli M."/>
            <person name="Nardi T."/>
            <person name="Gammuto L."/>
            <person name="Bellinzona G."/>
            <person name="Sabaneyeva E."/>
            <person name="Potekhin A."/>
            <person name="Serra V."/>
            <person name="Petroni G."/>
            <person name="Sassera D."/>
        </authorList>
    </citation>
    <scope>NUCLEOTIDE SEQUENCE [LARGE SCALE GENOMIC DNA]</scope>
    <source>
        <strain evidence="2 3">Sr 2-6</strain>
    </source>
</reference>
<evidence type="ECO:0000313" key="3">
    <source>
        <dbReference type="Proteomes" id="UP001291687"/>
    </source>
</evidence>
<organism evidence="2 3">
    <name type="scientific">Candidatus Megaera venefica</name>
    <dbReference type="NCBI Taxonomy" id="2055910"/>
    <lineage>
        <taxon>Bacteria</taxon>
        <taxon>Pseudomonadati</taxon>
        <taxon>Pseudomonadota</taxon>
        <taxon>Alphaproteobacteria</taxon>
        <taxon>Rickettsiales</taxon>
        <taxon>Rickettsiaceae</taxon>
        <taxon>Candidatus Megaera</taxon>
    </lineage>
</organism>
<dbReference type="RefSeq" id="WP_322776516.1">
    <property type="nucleotide sequence ID" value="NZ_JARJFB010000031.1"/>
</dbReference>
<proteinExistence type="predicted"/>
<dbReference type="InterPro" id="IPR009061">
    <property type="entry name" value="DNA-bd_dom_put_sf"/>
</dbReference>
<name>A0ABU5NBV5_9RICK</name>